<dbReference type="CDD" id="cd00190">
    <property type="entry name" value="Tryp_SPc"/>
    <property type="match status" value="2"/>
</dbReference>
<evidence type="ECO:0000313" key="7">
    <source>
        <dbReference type="EMBL" id="CAH1777788.1"/>
    </source>
</evidence>
<name>A0A8S4N9W2_OWEFU</name>
<dbReference type="SUPFAM" id="SSF50494">
    <property type="entry name" value="Trypsin-like serine proteases"/>
    <property type="match status" value="2"/>
</dbReference>
<dbReference type="InterPro" id="IPR001254">
    <property type="entry name" value="Trypsin_dom"/>
</dbReference>
<dbReference type="Pfam" id="PF00089">
    <property type="entry name" value="Trypsin"/>
    <property type="match status" value="2"/>
</dbReference>
<dbReference type="SUPFAM" id="SSF49899">
    <property type="entry name" value="Concanavalin A-like lectins/glucanases"/>
    <property type="match status" value="2"/>
</dbReference>
<dbReference type="PROSITE" id="PS00135">
    <property type="entry name" value="TRYPSIN_SER"/>
    <property type="match status" value="1"/>
</dbReference>
<dbReference type="PROSITE" id="PS00134">
    <property type="entry name" value="TRYPSIN_HIS"/>
    <property type="match status" value="1"/>
</dbReference>
<dbReference type="PANTHER" id="PTHR24252">
    <property type="entry name" value="ACROSIN-RELATED"/>
    <property type="match status" value="1"/>
</dbReference>
<evidence type="ECO:0000259" key="6">
    <source>
        <dbReference type="PROSITE" id="PS50240"/>
    </source>
</evidence>
<keyword evidence="2 5" id="KW-0378">Hydrolase</keyword>
<dbReference type="InterPro" id="IPR013320">
    <property type="entry name" value="ConA-like_dom_sf"/>
</dbReference>
<dbReference type="FunFam" id="2.40.10.10:FF:000068">
    <property type="entry name" value="transmembrane protease serine 2"/>
    <property type="match status" value="1"/>
</dbReference>
<evidence type="ECO:0000256" key="4">
    <source>
        <dbReference type="ARBA" id="ARBA00023157"/>
    </source>
</evidence>
<keyword evidence="4" id="KW-1015">Disulfide bond</keyword>
<keyword evidence="3 5" id="KW-0720">Serine protease</keyword>
<dbReference type="EMBL" id="CAIIXF020000002">
    <property type="protein sequence ID" value="CAH1777788.1"/>
    <property type="molecule type" value="Genomic_DNA"/>
</dbReference>
<reference evidence="7" key="1">
    <citation type="submission" date="2022-03" db="EMBL/GenBank/DDBJ databases">
        <authorList>
            <person name="Martin C."/>
        </authorList>
    </citation>
    <scope>NUCLEOTIDE SEQUENCE</scope>
</reference>
<dbReference type="AlphaFoldDB" id="A0A8S4N9W2"/>
<feature type="domain" description="Peptidase S1" evidence="6">
    <location>
        <begin position="695"/>
        <end position="937"/>
    </location>
</feature>
<dbReference type="OrthoDB" id="6261922at2759"/>
<evidence type="ECO:0000256" key="3">
    <source>
        <dbReference type="ARBA" id="ARBA00022825"/>
    </source>
</evidence>
<dbReference type="PROSITE" id="PS50240">
    <property type="entry name" value="TRYPSIN_DOM"/>
    <property type="match status" value="2"/>
</dbReference>
<gene>
    <name evidence="7" type="ORF">OFUS_LOCUS4786</name>
</gene>
<organism evidence="7 8">
    <name type="scientific">Owenia fusiformis</name>
    <name type="common">Polychaete worm</name>
    <dbReference type="NCBI Taxonomy" id="6347"/>
    <lineage>
        <taxon>Eukaryota</taxon>
        <taxon>Metazoa</taxon>
        <taxon>Spiralia</taxon>
        <taxon>Lophotrochozoa</taxon>
        <taxon>Annelida</taxon>
        <taxon>Polychaeta</taxon>
        <taxon>Sedentaria</taxon>
        <taxon>Canalipalpata</taxon>
        <taxon>Sabellida</taxon>
        <taxon>Oweniida</taxon>
        <taxon>Oweniidae</taxon>
        <taxon>Owenia</taxon>
    </lineage>
</organism>
<accession>A0A8S4N9W2</accession>
<dbReference type="SMART" id="SM00020">
    <property type="entry name" value="Tryp_SPc"/>
    <property type="match status" value="2"/>
</dbReference>
<proteinExistence type="predicted"/>
<sequence length="1207" mass="134720">MFGVKYAVSITLMCNIFVIDNMLHAARTKRGIDIAIVDKYNQLVKYKCRIKMEINFFNERQLLLSLIEMEGILSYLKSDASMATKMSTFTEVQSSIKGIKKSMKQIIIRKNAYDKQVNQINEIALGPSRVTPSIESLIIELKGFSFGYKLYNTDQKLMKIKLLSKLVSTVGKKKIMKKLAKGGRSRGSVNKFIVKLNKMKKVLNQLKKAVLKLKYDIVEFNGISGIGPTAGIMEHVPVAPEHGEVQEIVSDDMECGGGYTVSCQYGYQLNRDAKYDILRQTTEENLVTDEIQCIATPIGHWPLTIYDKSNNTAQFNTKKDGSSTSISVNNAELLNVDFDNRDGILKFDGDFTWLMYIYIDGANTPNVKLLHYYGFTLFLSDISKSLEKRSWYFITLIYVKSLSSLAVYINGKFDVEFDNIELFKSKDIADSVVIQGAEESGRLRLTCVSVYAAALGIDDIQTAKERCRLDDIVASWPLDKLYGSSDVSRNAYHIVRDRVQYGTGIDGSENGSVKTGKLPSNGYLSNLKIPTMLVRHQLSWLGYIYIESLSCDSPLVDFSTNGIPGFYIWILQNGGLKTRIGFYDVTGEKDTITTDRKLFEFKTWYHVAFTFDGSVGVQYIDGVRVAEKNISLNGDILNGPGYIGKSANSQMYFDGRLACVQIYRVALTDDQINDKMNCLACSRQPISPKTVSAQVSGGVPAYPNSWPWMVQFILKRVRLIANGYVCGGILYKPNVVISAAHCFVDKRKEDLRVIIGAHWRFGIRDEEGVQMIGVREMFVHPDFDGDSFDNDIAVILLDKNAILSDSVQPCCIEEDLMPEGTDCFVTGWGTTQNANERTDKLRQAHIPILEEKKCREPRRYERPLTRNMFCAGTWNGTVDSCGGDSGGPLVCRYSTKSLFKLVGIVSWGPVGKCGQASQPGVYTQVRNYIDWIHAKISLKKETVTTSAPSRPKTTLSQGCGIPGIGVMGKTIGGNETIPHRWPWVVAILFDGNIHCGGTLYSRDIVITAASCVVGRFGEISLLTVLVGTHTPILGDELVQRRDVETVVTHPQFREDRRMPFAKFNDVAVIKLSDPVSYDEHARPICPPISSPVDDKLCISTGWGFMHQSLHQVELSILGISDCRKIYKRKVTNDMLCTHDSTGKDQNVCLGDGGVPLFCASPDDPNVYHLAGISSWGPNRISECKIKPSVFMDVYSYLDWINDVIDSL</sequence>
<dbReference type="InterPro" id="IPR033116">
    <property type="entry name" value="TRYPSIN_SER"/>
</dbReference>
<dbReference type="InterPro" id="IPR009003">
    <property type="entry name" value="Peptidase_S1_PA"/>
</dbReference>
<evidence type="ECO:0000256" key="5">
    <source>
        <dbReference type="RuleBase" id="RU363034"/>
    </source>
</evidence>
<dbReference type="PANTHER" id="PTHR24252:SF7">
    <property type="entry name" value="HYALIN"/>
    <property type="match status" value="1"/>
</dbReference>
<dbReference type="PRINTS" id="PR00722">
    <property type="entry name" value="CHYMOTRYPSIN"/>
</dbReference>
<dbReference type="GO" id="GO:0006508">
    <property type="term" value="P:proteolysis"/>
    <property type="evidence" value="ECO:0007669"/>
    <property type="project" value="UniProtKB-KW"/>
</dbReference>
<evidence type="ECO:0000256" key="2">
    <source>
        <dbReference type="ARBA" id="ARBA00022801"/>
    </source>
</evidence>
<dbReference type="Gene3D" id="2.40.10.10">
    <property type="entry name" value="Trypsin-like serine proteases"/>
    <property type="match status" value="2"/>
</dbReference>
<keyword evidence="1 5" id="KW-0645">Protease</keyword>
<comment type="caution">
    <text evidence="7">The sequence shown here is derived from an EMBL/GenBank/DDBJ whole genome shotgun (WGS) entry which is preliminary data.</text>
</comment>
<dbReference type="InterPro" id="IPR018114">
    <property type="entry name" value="TRYPSIN_HIS"/>
</dbReference>
<dbReference type="InterPro" id="IPR043504">
    <property type="entry name" value="Peptidase_S1_PA_chymotrypsin"/>
</dbReference>
<dbReference type="InterPro" id="IPR001314">
    <property type="entry name" value="Peptidase_S1A"/>
</dbReference>
<dbReference type="Pfam" id="PF13385">
    <property type="entry name" value="Laminin_G_3"/>
    <property type="match status" value="1"/>
</dbReference>
<dbReference type="GO" id="GO:0004252">
    <property type="term" value="F:serine-type endopeptidase activity"/>
    <property type="evidence" value="ECO:0007669"/>
    <property type="project" value="InterPro"/>
</dbReference>
<dbReference type="FunFam" id="2.40.10.10:FF:000003">
    <property type="entry name" value="Transmembrane serine protease 3"/>
    <property type="match status" value="1"/>
</dbReference>
<feature type="domain" description="Peptidase S1" evidence="6">
    <location>
        <begin position="970"/>
        <end position="1205"/>
    </location>
</feature>
<evidence type="ECO:0000313" key="8">
    <source>
        <dbReference type="Proteomes" id="UP000749559"/>
    </source>
</evidence>
<dbReference type="Proteomes" id="UP000749559">
    <property type="component" value="Unassembled WGS sequence"/>
</dbReference>
<protein>
    <recommendedName>
        <fullName evidence="6">Peptidase S1 domain-containing protein</fullName>
    </recommendedName>
</protein>
<keyword evidence="8" id="KW-1185">Reference proteome</keyword>
<dbReference type="Gene3D" id="2.60.120.200">
    <property type="match status" value="1"/>
</dbReference>
<evidence type="ECO:0000256" key="1">
    <source>
        <dbReference type="ARBA" id="ARBA00022670"/>
    </source>
</evidence>